<comment type="similarity">
    <text evidence="1 3">Belongs to the RelE toxin family.</text>
</comment>
<dbReference type="PANTHER" id="PTHR33755:SF9">
    <property type="entry name" value="TOXIN PARE1"/>
    <property type="match status" value="1"/>
</dbReference>
<dbReference type="AlphaFoldDB" id="A0A2T5IH61"/>
<dbReference type="Pfam" id="PF05016">
    <property type="entry name" value="ParE_toxin"/>
    <property type="match status" value="1"/>
</dbReference>
<dbReference type="Proteomes" id="UP000244152">
    <property type="component" value="Unassembled WGS sequence"/>
</dbReference>
<dbReference type="InterPro" id="IPR051803">
    <property type="entry name" value="TA_system_RelE-like_toxin"/>
</dbReference>
<evidence type="ECO:0000256" key="1">
    <source>
        <dbReference type="ARBA" id="ARBA00006226"/>
    </source>
</evidence>
<dbReference type="Gene3D" id="3.30.2310.20">
    <property type="entry name" value="RelE-like"/>
    <property type="match status" value="1"/>
</dbReference>
<dbReference type="RefSeq" id="WP_107761208.1">
    <property type="nucleotide sequence ID" value="NZ_QAOK01000002.1"/>
</dbReference>
<proteinExistence type="inferred from homology"/>
<accession>A0A2T5IH61</accession>
<protein>
    <recommendedName>
        <fullName evidence="3">Toxin</fullName>
    </recommendedName>
</protein>
<gene>
    <name evidence="4" type="ORF">C8R21_102158</name>
</gene>
<evidence type="ECO:0000313" key="4">
    <source>
        <dbReference type="EMBL" id="PTQ83155.1"/>
    </source>
</evidence>
<dbReference type="EMBL" id="QAOK01000002">
    <property type="protein sequence ID" value="PTQ83155.1"/>
    <property type="molecule type" value="Genomic_DNA"/>
</dbReference>
<keyword evidence="2" id="KW-1277">Toxin-antitoxin system</keyword>
<evidence type="ECO:0000313" key="5">
    <source>
        <dbReference type="Proteomes" id="UP000244152"/>
    </source>
</evidence>
<dbReference type="InterPro" id="IPR007712">
    <property type="entry name" value="RelE/ParE_toxin"/>
</dbReference>
<evidence type="ECO:0000256" key="3">
    <source>
        <dbReference type="PIRNR" id="PIRNR029218"/>
    </source>
</evidence>
<name>A0A2T5IH61_9PROT</name>
<comment type="caution">
    <text evidence="4">The sequence shown here is derived from an EMBL/GenBank/DDBJ whole genome shotgun (WGS) entry which is preliminary data.</text>
</comment>
<dbReference type="InterPro" id="IPR028344">
    <property type="entry name" value="ParE1/4"/>
</dbReference>
<evidence type="ECO:0000256" key="2">
    <source>
        <dbReference type="ARBA" id="ARBA00022649"/>
    </source>
</evidence>
<reference evidence="4 5" key="1">
    <citation type="submission" date="2018-04" db="EMBL/GenBank/DDBJ databases">
        <title>Active sludge and wastewater microbial communities from Klosterneuburg, Austria.</title>
        <authorList>
            <person name="Wagner M."/>
        </authorList>
    </citation>
    <scope>NUCLEOTIDE SEQUENCE [LARGE SCALE GENOMIC DNA]</scope>
    <source>
        <strain evidence="4 5">Nl12</strain>
    </source>
</reference>
<sequence>MSHPKFRLVFADLAQRDIDDILAYTLENWGMEQLEKYKIMLDTAFKKIEQHPDIGMSGLLPGLRRLSAGSHVIFYRVDDTSISVIRILHGRMDYFRHLDE</sequence>
<dbReference type="InterPro" id="IPR035093">
    <property type="entry name" value="RelE/ParE_toxin_dom_sf"/>
</dbReference>
<dbReference type="PIRSF" id="PIRSF029218">
    <property type="entry name" value="ParE"/>
    <property type="match status" value="1"/>
</dbReference>
<dbReference type="PANTHER" id="PTHR33755">
    <property type="entry name" value="TOXIN PARE1-RELATED"/>
    <property type="match status" value="1"/>
</dbReference>
<organism evidence="4 5">
    <name type="scientific">Nitrosospira multiformis</name>
    <dbReference type="NCBI Taxonomy" id="1231"/>
    <lineage>
        <taxon>Bacteria</taxon>
        <taxon>Pseudomonadati</taxon>
        <taxon>Pseudomonadota</taxon>
        <taxon>Betaproteobacteria</taxon>
        <taxon>Nitrosomonadales</taxon>
        <taxon>Nitrosomonadaceae</taxon>
        <taxon>Nitrosospira</taxon>
    </lineage>
</organism>